<name>A0A382AM90_9ZZZZ</name>
<proteinExistence type="predicted"/>
<dbReference type="AlphaFoldDB" id="A0A382AM90"/>
<reference evidence="1" key="1">
    <citation type="submission" date="2018-05" db="EMBL/GenBank/DDBJ databases">
        <authorList>
            <person name="Lanie J.A."/>
            <person name="Ng W.-L."/>
            <person name="Kazmierczak K.M."/>
            <person name="Andrzejewski T.M."/>
            <person name="Davidsen T.M."/>
            <person name="Wayne K.J."/>
            <person name="Tettelin H."/>
            <person name="Glass J.I."/>
            <person name="Rusch D."/>
            <person name="Podicherti R."/>
            <person name="Tsui H.-C.T."/>
            <person name="Winkler M.E."/>
        </authorList>
    </citation>
    <scope>NUCLEOTIDE SEQUENCE</scope>
</reference>
<protein>
    <submittedName>
        <fullName evidence="1">Uncharacterized protein</fullName>
    </submittedName>
</protein>
<evidence type="ECO:0000313" key="1">
    <source>
        <dbReference type="EMBL" id="SVB02143.1"/>
    </source>
</evidence>
<sequence>MGQAVNGPLKDEHLVSVPIEHTTWADCGNSIRRQKFSPVTPVSYTIMGAHPTVSMTKMESFISRCLYTVVSTTLKSA</sequence>
<accession>A0A382AM90</accession>
<gene>
    <name evidence="1" type="ORF">METZ01_LOCUS154997</name>
</gene>
<organism evidence="1">
    <name type="scientific">marine metagenome</name>
    <dbReference type="NCBI Taxonomy" id="408172"/>
    <lineage>
        <taxon>unclassified sequences</taxon>
        <taxon>metagenomes</taxon>
        <taxon>ecological metagenomes</taxon>
    </lineage>
</organism>
<dbReference type="EMBL" id="UINC01025827">
    <property type="protein sequence ID" value="SVB02143.1"/>
    <property type="molecule type" value="Genomic_DNA"/>
</dbReference>